<feature type="region of interest" description="Disordered" evidence="1">
    <location>
        <begin position="301"/>
        <end position="781"/>
    </location>
</feature>
<feature type="compositionally biased region" description="Polar residues" evidence="1">
    <location>
        <begin position="644"/>
        <end position="658"/>
    </location>
</feature>
<feature type="compositionally biased region" description="Low complexity" evidence="1">
    <location>
        <begin position="441"/>
        <end position="452"/>
    </location>
</feature>
<reference evidence="2" key="1">
    <citation type="submission" date="2014-09" db="EMBL/GenBank/DDBJ databases">
        <authorList>
            <person name="Magalhaes I.L.F."/>
            <person name="Oliveira U."/>
            <person name="Santos F.R."/>
            <person name="Vidigal T.H.D.A."/>
            <person name="Brescovit A.D."/>
            <person name="Santos A.J."/>
        </authorList>
    </citation>
    <scope>NUCLEOTIDE SEQUENCE</scope>
</reference>
<evidence type="ECO:0000313" key="2">
    <source>
        <dbReference type="EMBL" id="JAG53473.1"/>
    </source>
</evidence>
<organism evidence="2">
    <name type="scientific">Lygus hesperus</name>
    <name type="common">Western plant bug</name>
    <dbReference type="NCBI Taxonomy" id="30085"/>
    <lineage>
        <taxon>Eukaryota</taxon>
        <taxon>Metazoa</taxon>
        <taxon>Ecdysozoa</taxon>
        <taxon>Arthropoda</taxon>
        <taxon>Hexapoda</taxon>
        <taxon>Insecta</taxon>
        <taxon>Pterygota</taxon>
        <taxon>Neoptera</taxon>
        <taxon>Paraneoptera</taxon>
        <taxon>Hemiptera</taxon>
        <taxon>Heteroptera</taxon>
        <taxon>Panheteroptera</taxon>
        <taxon>Cimicomorpha</taxon>
        <taxon>Miridae</taxon>
        <taxon>Mirini</taxon>
        <taxon>Lygus</taxon>
    </lineage>
</organism>
<feature type="compositionally biased region" description="Low complexity" evidence="1">
    <location>
        <begin position="938"/>
        <end position="949"/>
    </location>
</feature>
<feature type="region of interest" description="Disordered" evidence="1">
    <location>
        <begin position="75"/>
        <end position="114"/>
    </location>
</feature>
<proteinExistence type="predicted"/>
<feature type="compositionally biased region" description="Basic and acidic residues" evidence="1">
    <location>
        <begin position="616"/>
        <end position="628"/>
    </location>
</feature>
<accession>A0A0K8SJJ6</accession>
<dbReference type="AlphaFoldDB" id="A0A0K8SJJ6"/>
<feature type="compositionally biased region" description="Polar residues" evidence="1">
    <location>
        <begin position="456"/>
        <end position="467"/>
    </location>
</feature>
<feature type="region of interest" description="Disordered" evidence="1">
    <location>
        <begin position="807"/>
        <end position="834"/>
    </location>
</feature>
<feature type="region of interest" description="Disordered" evidence="1">
    <location>
        <begin position="920"/>
        <end position="970"/>
    </location>
</feature>
<feature type="compositionally biased region" description="Polar residues" evidence="1">
    <location>
        <begin position="523"/>
        <end position="539"/>
    </location>
</feature>
<feature type="compositionally biased region" description="Basic and acidic residues" evidence="1">
    <location>
        <begin position="301"/>
        <end position="335"/>
    </location>
</feature>
<protein>
    <submittedName>
        <fullName evidence="2">Uncharacterized protein</fullName>
    </submittedName>
</protein>
<feature type="compositionally biased region" description="Basic and acidic residues" evidence="1">
    <location>
        <begin position="88"/>
        <end position="103"/>
    </location>
</feature>
<feature type="compositionally biased region" description="Low complexity" evidence="1">
    <location>
        <begin position="16"/>
        <end position="33"/>
    </location>
</feature>
<dbReference type="EMBL" id="GBRD01005812">
    <property type="protein sequence ID" value="JAG60009.1"/>
    <property type="molecule type" value="Transcribed_RNA"/>
</dbReference>
<dbReference type="EMBL" id="GBRD01012351">
    <property type="protein sequence ID" value="JAG53473.1"/>
    <property type="molecule type" value="Transcribed_RNA"/>
</dbReference>
<feature type="compositionally biased region" description="Basic and acidic residues" evidence="1">
    <location>
        <begin position="378"/>
        <end position="397"/>
    </location>
</feature>
<feature type="compositionally biased region" description="Polar residues" evidence="1">
    <location>
        <begin position="701"/>
        <end position="736"/>
    </location>
</feature>
<name>A0A0K8SJJ6_LYGHE</name>
<feature type="region of interest" description="Disordered" evidence="1">
    <location>
        <begin position="11"/>
        <end position="40"/>
    </location>
</feature>
<feature type="region of interest" description="Disordered" evidence="1">
    <location>
        <begin position="1028"/>
        <end position="1053"/>
    </location>
</feature>
<evidence type="ECO:0000256" key="1">
    <source>
        <dbReference type="SAM" id="MobiDB-lite"/>
    </source>
</evidence>
<feature type="compositionally biased region" description="Polar residues" evidence="1">
    <location>
        <begin position="478"/>
        <end position="491"/>
    </location>
</feature>
<feature type="compositionally biased region" description="Polar residues" evidence="1">
    <location>
        <begin position="414"/>
        <end position="439"/>
    </location>
</feature>
<feature type="compositionally biased region" description="Polar residues" evidence="1">
    <location>
        <begin position="761"/>
        <end position="781"/>
    </location>
</feature>
<sequence>MVVILIVGGEQPSPIPSSTTVSITSSDSQVSPDEQIAASKEEEWVTRKKVEVVTKRQIATRVQREVLLEDGKVVQDTGPKVTTTTTEDTQKNESENTEHHDLGDGSTENWVASGDPGVVTEIREKKVTTREQTNETLETEDIKHLGDISDEAYKKAVEGGGNVENWLVRSPGTEVAKSGPRVVGHTSIKRRVTDTEDTLKKKAVDQNGKVVFNTSTVKEHEEVIDDPELNNDKDSGSSKELNFKKTKDQQFVDYVVDGQPAGREMRYDAETTEVVRHGDADWDSLSARLRRNRNKFLKEMEDDRKDALTRRPLDFNQEERVRKVETSKWLDHHFGSESASRSSKESEDEGPHTSFINVTMKSSSKESKPSRVFLSSPEADKPYFKGISEWKSEERRVSKAPRIEGGVQVLPTGPNHSFDSSPSPPYTSSLGNGTKSPSPIHNGLNGHVNGHVNGHKSPSPTYNRSKSPSPPLNGISKKFSSTQNLERSSPGTREERFVKTSNFIRHERTTSPFGRASPAYNGHSRSGSTPTNGLSNGKATPTRDYTPPSISPPPRRKHYRHQEKDDEVLEEPAPDYSPTPEPKSRHNTPPPDGKKKVYQRTRFAADIPPPRSGPPKPDKRGGLGESFRKLVGKLVGGKKGGQVDSGTQTRDSNMNGVTTHRYHFGEDPFNSSLYPHSREEYQPHYRSRSKHKSSHEDSRHGSSTNSSTLGRLSKSTSKLSGNERQTQHNGTSTTLYYNDRGGVQTLPRKLQEHKAKKQVYVTRSNGDTSYGDRSNRLGNNSNSMFNVSIVSNTGPAKPARTYRSNLSRSKSFNVHAGDSYRDSNRYTSNPHLSRLDESAELKSPGLITSISRSTRDLTHEDSFRRPLGTYDQNRYAKHNGISSSRTNVDSQKKIFMKGLMERAPELYKTLHANELDENRTVEPVRTSTPLKNGKLEYSTSFSRSSNTSSPLDRVQSPYYNYRNDSPDGVNRSVVRRGSNDYTETVRYTTTSKDPQRPSVTNTVQSFTKKTLPMPGGGEHRIHSTETKTVTKSKFRSGTPELHFDGTSKYPTSNGGVIIEVRNTRK</sequence>
<feature type="compositionally biased region" description="Basic and acidic residues" evidence="1">
    <location>
        <begin position="342"/>
        <end position="351"/>
    </location>
</feature>
<feature type="compositionally biased region" description="Basic and acidic residues" evidence="1">
    <location>
        <begin position="492"/>
        <end position="509"/>
    </location>
</feature>